<dbReference type="SUPFAM" id="SSF56042">
    <property type="entry name" value="PurM C-terminal domain-like"/>
    <property type="match status" value="1"/>
</dbReference>
<dbReference type="AlphaFoldDB" id="H0UR84"/>
<dbReference type="GO" id="GO:0004756">
    <property type="term" value="F:selenide, water dikinase activity"/>
    <property type="evidence" value="ECO:0007669"/>
    <property type="project" value="TreeGrafter"/>
</dbReference>
<gene>
    <name evidence="8" type="ORF">TheveDRAFT_0683</name>
</gene>
<dbReference type="EMBL" id="CM001377">
    <property type="protein sequence ID" value="EHM09840.1"/>
    <property type="molecule type" value="Genomic_DNA"/>
</dbReference>
<evidence type="ECO:0000256" key="1">
    <source>
        <dbReference type="ARBA" id="ARBA00022679"/>
    </source>
</evidence>
<keyword evidence="4" id="KW-0067">ATP-binding</keyword>
<name>H0UR84_9BACT</name>
<evidence type="ECO:0000313" key="8">
    <source>
        <dbReference type="EMBL" id="EHM09840.1"/>
    </source>
</evidence>
<dbReference type="SUPFAM" id="SSF55326">
    <property type="entry name" value="PurM N-terminal domain-like"/>
    <property type="match status" value="1"/>
</dbReference>
<evidence type="ECO:0000259" key="6">
    <source>
        <dbReference type="Pfam" id="PF00586"/>
    </source>
</evidence>
<evidence type="ECO:0000256" key="3">
    <source>
        <dbReference type="ARBA" id="ARBA00022777"/>
    </source>
</evidence>
<dbReference type="GO" id="GO:0005737">
    <property type="term" value="C:cytoplasm"/>
    <property type="evidence" value="ECO:0007669"/>
    <property type="project" value="TreeGrafter"/>
</dbReference>
<organism evidence="8 9">
    <name type="scientific">Thermanaerovibrio velox DSM 12556</name>
    <dbReference type="NCBI Taxonomy" id="926567"/>
    <lineage>
        <taxon>Bacteria</taxon>
        <taxon>Thermotogati</taxon>
        <taxon>Synergistota</taxon>
        <taxon>Synergistia</taxon>
        <taxon>Synergistales</taxon>
        <taxon>Synergistaceae</taxon>
        <taxon>Thermanaerovibrio</taxon>
    </lineage>
</organism>
<evidence type="ECO:0000256" key="2">
    <source>
        <dbReference type="ARBA" id="ARBA00022741"/>
    </source>
</evidence>
<dbReference type="STRING" id="926567.TheveDRAFT_0683"/>
<accession>H0UR84</accession>
<dbReference type="InterPro" id="IPR004536">
    <property type="entry name" value="SPS/SelD"/>
</dbReference>
<dbReference type="HOGENOM" id="CLU_032859_0_0_0"/>
<keyword evidence="3" id="KW-0418">Kinase</keyword>
<dbReference type="InterPro" id="IPR016188">
    <property type="entry name" value="PurM-like_N"/>
</dbReference>
<dbReference type="Gene3D" id="3.90.650.10">
    <property type="entry name" value="PurM-like C-terminal domain"/>
    <property type="match status" value="1"/>
</dbReference>
<protein>
    <submittedName>
        <fullName evidence="8">Selenium donor protein</fullName>
    </submittedName>
</protein>
<dbReference type="GO" id="GO:0016260">
    <property type="term" value="P:selenocysteine biosynthetic process"/>
    <property type="evidence" value="ECO:0007669"/>
    <property type="project" value="TreeGrafter"/>
</dbReference>
<dbReference type="NCBIfam" id="TIGR00476">
    <property type="entry name" value="selD"/>
    <property type="match status" value="1"/>
</dbReference>
<dbReference type="InterPro" id="IPR036676">
    <property type="entry name" value="PurM-like_C_sf"/>
</dbReference>
<feature type="domain" description="PurM-like C-terminal" evidence="7">
    <location>
        <begin position="140"/>
        <end position="318"/>
    </location>
</feature>
<keyword evidence="1" id="KW-0808">Transferase</keyword>
<dbReference type="Pfam" id="PF02769">
    <property type="entry name" value="AIRS_C"/>
    <property type="match status" value="1"/>
</dbReference>
<evidence type="ECO:0000256" key="4">
    <source>
        <dbReference type="ARBA" id="ARBA00022840"/>
    </source>
</evidence>
<dbReference type="Pfam" id="PF00586">
    <property type="entry name" value="AIRS"/>
    <property type="match status" value="1"/>
</dbReference>
<evidence type="ECO:0000256" key="5">
    <source>
        <dbReference type="ARBA" id="ARBA00023266"/>
    </source>
</evidence>
<dbReference type="InterPro" id="IPR010918">
    <property type="entry name" value="PurM-like_C_dom"/>
</dbReference>
<evidence type="ECO:0000259" key="7">
    <source>
        <dbReference type="Pfam" id="PF02769"/>
    </source>
</evidence>
<dbReference type="CDD" id="cd02195">
    <property type="entry name" value="SelD"/>
    <property type="match status" value="1"/>
</dbReference>
<dbReference type="eggNOG" id="COG0709">
    <property type="taxonomic scope" value="Bacteria"/>
</dbReference>
<dbReference type="InterPro" id="IPR036921">
    <property type="entry name" value="PurM-like_N_sf"/>
</dbReference>
<dbReference type="GO" id="GO:0005524">
    <property type="term" value="F:ATP binding"/>
    <property type="evidence" value="ECO:0007669"/>
    <property type="project" value="UniProtKB-KW"/>
</dbReference>
<dbReference type="PANTHER" id="PTHR10256:SF0">
    <property type="entry name" value="INACTIVE SELENIDE, WATER DIKINASE-LIKE PROTEIN-RELATED"/>
    <property type="match status" value="1"/>
</dbReference>
<dbReference type="PIRSF" id="PIRSF036407">
    <property type="entry name" value="Selenphspht_syn"/>
    <property type="match status" value="1"/>
</dbReference>
<sequence>MLMEIPSLRDPRLLSGWDNGEDAALWSLGDGRIAILTLDFITPIVDDPVLFGEIAAANALSDVFAMGGLPKVALNVVAFPTSCEPLEVLKGILLGGARKVQEAGACLAGGHSVQDDEPKYGLSVYGEVHEDRLWRVTGAKPGDGLVLTKPLGSGILTTAFKAGMAGEELLTGAVTWMAMLNDLPRRLPEDILTAIRAATDVTGFGFLGHCLDMVSSSDMDVEILSSKIPSMEGALEMAAMGMVPAGAYSNREHFSSRVKMGEHVKLEVQDLLYDPQTSGGLLLAVDPLREGELIKTLREIGFTKSELVGRFKEGAGSAMIL</sequence>
<evidence type="ECO:0000313" key="9">
    <source>
        <dbReference type="Proteomes" id="UP000005730"/>
    </source>
</evidence>
<reference evidence="8 9" key="1">
    <citation type="submission" date="2011-10" db="EMBL/GenBank/DDBJ databases">
        <title>The Noncontiguous Finished genome of Thermanaerovibrio velox DSM 12556.</title>
        <authorList>
            <consortium name="US DOE Joint Genome Institute (JGI-PGF)"/>
            <person name="Lucas S."/>
            <person name="Copeland A."/>
            <person name="Lapidus A."/>
            <person name="Glavina del Rio T."/>
            <person name="Dalin E."/>
            <person name="Tice H."/>
            <person name="Bruce D."/>
            <person name="Goodwin L."/>
            <person name="Pitluck S."/>
            <person name="Peters L."/>
            <person name="Mikhailova N."/>
            <person name="Teshima H."/>
            <person name="Kyrpides N."/>
            <person name="Mavromatis K."/>
            <person name="Ivanova N."/>
            <person name="Markowitz V."/>
            <person name="Cheng J.-F."/>
            <person name="Hugenholtz P."/>
            <person name="Woyke T."/>
            <person name="Wu D."/>
            <person name="Spring S."/>
            <person name="Brambilla E.-M."/>
            <person name="Klenk H.-P."/>
            <person name="Eisen J.A."/>
        </authorList>
    </citation>
    <scope>NUCLEOTIDE SEQUENCE [LARGE SCALE GENOMIC DNA]</scope>
    <source>
        <strain evidence="8 9">DSM 12556</strain>
    </source>
</reference>
<feature type="domain" description="PurM-like N-terminal" evidence="6">
    <location>
        <begin position="20"/>
        <end position="128"/>
    </location>
</feature>
<keyword evidence="9" id="KW-1185">Reference proteome</keyword>
<proteinExistence type="predicted"/>
<dbReference type="Proteomes" id="UP000005730">
    <property type="component" value="Chromosome"/>
</dbReference>
<keyword evidence="5" id="KW-0711">Selenium</keyword>
<keyword evidence="2" id="KW-0547">Nucleotide-binding</keyword>
<dbReference type="PANTHER" id="PTHR10256">
    <property type="entry name" value="SELENIDE, WATER DIKINASE"/>
    <property type="match status" value="1"/>
</dbReference>
<dbReference type="Gene3D" id="3.30.1330.10">
    <property type="entry name" value="PurM-like, N-terminal domain"/>
    <property type="match status" value="1"/>
</dbReference>